<reference evidence="2 3" key="1">
    <citation type="journal article" date="2019" name="Sci. Rep.">
        <title>Comparative genomics of chytrid fungi reveal insights into the obligate biotrophic and pathogenic lifestyle of Synchytrium endobioticum.</title>
        <authorList>
            <person name="van de Vossenberg B.T.L.H."/>
            <person name="Warris S."/>
            <person name="Nguyen H.D.T."/>
            <person name="van Gent-Pelzer M.P.E."/>
            <person name="Joly D.L."/>
            <person name="van de Geest H.C."/>
            <person name="Bonants P.J.M."/>
            <person name="Smith D.S."/>
            <person name="Levesque C.A."/>
            <person name="van der Lee T.A.J."/>
        </authorList>
    </citation>
    <scope>NUCLEOTIDE SEQUENCE [LARGE SCALE GENOMIC DNA]</scope>
    <source>
        <strain evidence="2 3">MB42</strain>
    </source>
</reference>
<evidence type="ECO:0000313" key="3">
    <source>
        <dbReference type="Proteomes" id="UP000317494"/>
    </source>
</evidence>
<feature type="region of interest" description="Disordered" evidence="1">
    <location>
        <begin position="167"/>
        <end position="266"/>
    </location>
</feature>
<comment type="caution">
    <text evidence="2">The sequence shown here is derived from an EMBL/GenBank/DDBJ whole genome shotgun (WGS) entry which is preliminary data.</text>
</comment>
<feature type="region of interest" description="Disordered" evidence="1">
    <location>
        <begin position="1"/>
        <end position="152"/>
    </location>
</feature>
<dbReference type="VEuPathDB" id="FungiDB:SeMB42_g05748"/>
<keyword evidence="3" id="KW-1185">Reference proteome</keyword>
<organism evidence="2 3">
    <name type="scientific">Synchytrium endobioticum</name>
    <dbReference type="NCBI Taxonomy" id="286115"/>
    <lineage>
        <taxon>Eukaryota</taxon>
        <taxon>Fungi</taxon>
        <taxon>Fungi incertae sedis</taxon>
        <taxon>Chytridiomycota</taxon>
        <taxon>Chytridiomycota incertae sedis</taxon>
        <taxon>Chytridiomycetes</taxon>
        <taxon>Synchytriales</taxon>
        <taxon>Synchytriaceae</taxon>
        <taxon>Synchytrium</taxon>
    </lineage>
</organism>
<proteinExistence type="predicted"/>
<dbReference type="AlphaFoldDB" id="A0A507CPL2"/>
<gene>
    <name evidence="2" type="ORF">SeMB42_g05748</name>
</gene>
<accession>A0A507CPL2</accession>
<feature type="compositionally biased region" description="Basic and acidic residues" evidence="1">
    <location>
        <begin position="103"/>
        <end position="113"/>
    </location>
</feature>
<sequence>MKDPSPALVPVAAAVMHDPRSERTHVPLRIDTSREQLHSSVHHQAPSKRSRKLKPPLSASHRLHHTSSCAHVPDSPESPSTLDQPAASPRTAPTRRFIVSETDDSRRYADELLSRGPTRTAREASQNRLARKGRHVPIDSYTSEPSAAEAGSLPTRLKSLKIIHASWPQTPDDSSYRTRDSSVHDEDSIREPVFKSRSKEAQSDAISIKSPLADDYVTIPRQDIISPRQPRSRSNSDGRYRPGGHPDTNSNADISDPDQMGDISDGESSLDIQVSAHHEPAERDVQVVFVQEDKRFRKILGPYPPHSLTREHDRHDPQSQVYAFMSETSSLLHQIHHTFIGLYAGSCLIPLTMITTPLSPAHMPAFASVAAVLNKVLHALGFLAAVGSVTACLHASDNALGDGLVTWMRSIARAWKNGSLEFKVEICAAIAMLLSYLFTLLITPLEDELSYTYTATSSVPDLFVAQSWMVFVAARSTCAVLGYLLSSASVWIRGKVDARWICQRDVPRTRDWKRPEVGKRQVDDLYRSLGALKPAMKRIDASKMNLAGGNLKSQLELAEAARSVRSSYM</sequence>
<dbReference type="Proteomes" id="UP000317494">
    <property type="component" value="Unassembled WGS sequence"/>
</dbReference>
<feature type="compositionally biased region" description="Low complexity" evidence="1">
    <location>
        <begin position="1"/>
        <end position="15"/>
    </location>
</feature>
<dbReference type="EMBL" id="QEAN01000287">
    <property type="protein sequence ID" value="TPX41073.1"/>
    <property type="molecule type" value="Genomic_DNA"/>
</dbReference>
<feature type="compositionally biased region" description="Basic residues" evidence="1">
    <location>
        <begin position="45"/>
        <end position="54"/>
    </location>
</feature>
<evidence type="ECO:0000256" key="1">
    <source>
        <dbReference type="SAM" id="MobiDB-lite"/>
    </source>
</evidence>
<protein>
    <submittedName>
        <fullName evidence="2">Uncharacterized protein</fullName>
    </submittedName>
</protein>
<evidence type="ECO:0000313" key="2">
    <source>
        <dbReference type="EMBL" id="TPX41073.1"/>
    </source>
</evidence>
<name>A0A507CPL2_9FUNG</name>
<feature type="compositionally biased region" description="Basic and acidic residues" evidence="1">
    <location>
        <begin position="174"/>
        <end position="202"/>
    </location>
</feature>